<dbReference type="EnsemblMetazoa" id="XM_038213451.1">
    <property type="protein sequence ID" value="XP_038069379.1"/>
    <property type="gene ID" value="LOC119738544"/>
</dbReference>
<dbReference type="GO" id="GO:0016020">
    <property type="term" value="C:membrane"/>
    <property type="evidence" value="ECO:0007669"/>
    <property type="project" value="UniProtKB-SubCell"/>
</dbReference>
<evidence type="ECO:0000256" key="3">
    <source>
        <dbReference type="ARBA" id="ARBA00022692"/>
    </source>
</evidence>
<keyword evidence="2 11" id="KW-0245">EGF-like domain</keyword>
<dbReference type="FunFam" id="2.10.25.10:FF:000945">
    <property type="entry name" value="Signal peptide, CUB domain, EGF-like 2"/>
    <property type="match status" value="1"/>
</dbReference>
<dbReference type="SMART" id="SM00181">
    <property type="entry name" value="EGF"/>
    <property type="match status" value="15"/>
</dbReference>
<feature type="domain" description="EGF-like" evidence="13">
    <location>
        <begin position="594"/>
        <end position="634"/>
    </location>
</feature>
<keyword evidence="5" id="KW-0677">Repeat</keyword>
<dbReference type="InterPro" id="IPR018097">
    <property type="entry name" value="EGF_Ca-bd_CS"/>
</dbReference>
<dbReference type="FunFam" id="2.10.25.10:FF:000038">
    <property type="entry name" value="Fibrillin 2"/>
    <property type="match status" value="3"/>
</dbReference>
<keyword evidence="7" id="KW-1133">Transmembrane helix</keyword>
<dbReference type="AlphaFoldDB" id="A0A914B0S7"/>
<keyword evidence="10" id="KW-0325">Glycoprotein</keyword>
<evidence type="ECO:0000259" key="14">
    <source>
        <dbReference type="PROSITE" id="PS50923"/>
    </source>
</evidence>
<evidence type="ECO:0000256" key="12">
    <source>
        <dbReference type="PROSITE-ProRule" id="PRU00302"/>
    </source>
</evidence>
<dbReference type="CDD" id="cd00054">
    <property type="entry name" value="EGF_CA"/>
    <property type="match status" value="7"/>
</dbReference>
<dbReference type="PROSITE" id="PS01186">
    <property type="entry name" value="EGF_2"/>
    <property type="match status" value="7"/>
</dbReference>
<dbReference type="InterPro" id="IPR049883">
    <property type="entry name" value="NOTCH1_EGF-like"/>
</dbReference>
<dbReference type="RefSeq" id="XP_038069379.1">
    <property type="nucleotide sequence ID" value="XM_038213451.1"/>
</dbReference>
<dbReference type="PANTHER" id="PTHR24050:SF28">
    <property type="entry name" value="UROMODULIN-LIKE"/>
    <property type="match status" value="1"/>
</dbReference>
<feature type="domain" description="EGF-like" evidence="13">
    <location>
        <begin position="211"/>
        <end position="249"/>
    </location>
</feature>
<feature type="domain" description="EGF-like" evidence="13">
    <location>
        <begin position="299"/>
        <end position="339"/>
    </location>
</feature>
<name>A0A914B0S7_PATMI</name>
<organism evidence="15 16">
    <name type="scientific">Patiria miniata</name>
    <name type="common">Bat star</name>
    <name type="synonym">Asterina miniata</name>
    <dbReference type="NCBI Taxonomy" id="46514"/>
    <lineage>
        <taxon>Eukaryota</taxon>
        <taxon>Metazoa</taxon>
        <taxon>Echinodermata</taxon>
        <taxon>Eleutherozoa</taxon>
        <taxon>Asterozoa</taxon>
        <taxon>Asteroidea</taxon>
        <taxon>Valvatacea</taxon>
        <taxon>Valvatida</taxon>
        <taxon>Asterinidae</taxon>
        <taxon>Patiria</taxon>
    </lineage>
</organism>
<dbReference type="OrthoDB" id="10069021at2759"/>
<dbReference type="SMART" id="SM00179">
    <property type="entry name" value="EGF_CA"/>
    <property type="match status" value="8"/>
</dbReference>
<dbReference type="Proteomes" id="UP000887568">
    <property type="component" value="Unplaced"/>
</dbReference>
<evidence type="ECO:0000256" key="2">
    <source>
        <dbReference type="ARBA" id="ARBA00022536"/>
    </source>
</evidence>
<evidence type="ECO:0000259" key="13">
    <source>
        <dbReference type="PROSITE" id="PS50026"/>
    </source>
</evidence>
<feature type="domain" description="EGF-like" evidence="13">
    <location>
        <begin position="494"/>
        <end position="534"/>
    </location>
</feature>
<dbReference type="Pfam" id="PF07645">
    <property type="entry name" value="EGF_CA"/>
    <property type="match status" value="4"/>
</dbReference>
<keyword evidence="8" id="KW-0472">Membrane</keyword>
<evidence type="ECO:0000256" key="8">
    <source>
        <dbReference type="ARBA" id="ARBA00023136"/>
    </source>
</evidence>
<dbReference type="PROSITE" id="PS00010">
    <property type="entry name" value="ASX_HYDROXYL"/>
    <property type="match status" value="7"/>
</dbReference>
<evidence type="ECO:0000256" key="6">
    <source>
        <dbReference type="ARBA" id="ARBA00022837"/>
    </source>
</evidence>
<dbReference type="InterPro" id="IPR035976">
    <property type="entry name" value="Sushi/SCR/CCP_sf"/>
</dbReference>
<keyword evidence="9 12" id="KW-1015">Disulfide bond</keyword>
<dbReference type="InterPro" id="IPR000152">
    <property type="entry name" value="EGF-type_Asp/Asn_hydroxyl_site"/>
</dbReference>
<feature type="domain" description="EGF-like" evidence="13">
    <location>
        <begin position="691"/>
        <end position="731"/>
    </location>
</feature>
<evidence type="ECO:0000256" key="9">
    <source>
        <dbReference type="ARBA" id="ARBA00023157"/>
    </source>
</evidence>
<feature type="domain" description="Sushi" evidence="14">
    <location>
        <begin position="1193"/>
        <end position="1250"/>
    </location>
</feature>
<comment type="subcellular location">
    <subcellularLocation>
        <location evidence="1">Membrane</location>
        <topology evidence="1">Single-pass type I membrane protein</topology>
    </subcellularLocation>
</comment>
<evidence type="ECO:0000256" key="5">
    <source>
        <dbReference type="ARBA" id="ARBA00022737"/>
    </source>
</evidence>
<keyword evidence="12" id="KW-0768">Sushi</keyword>
<dbReference type="InterPro" id="IPR024731">
    <property type="entry name" value="NELL2-like_EGF"/>
</dbReference>
<dbReference type="OMA" id="YINSHIC"/>
<dbReference type="SUPFAM" id="SSF57184">
    <property type="entry name" value="Growth factor receptor domain"/>
    <property type="match status" value="4"/>
</dbReference>
<dbReference type="PROSITE" id="PS50923">
    <property type="entry name" value="SUSHI"/>
    <property type="match status" value="1"/>
</dbReference>
<dbReference type="Pfam" id="PF12947">
    <property type="entry name" value="EGF_3"/>
    <property type="match status" value="4"/>
</dbReference>
<evidence type="ECO:0000256" key="1">
    <source>
        <dbReference type="ARBA" id="ARBA00004479"/>
    </source>
</evidence>
<dbReference type="Gene3D" id="2.10.70.10">
    <property type="entry name" value="Complement Module, domain 1"/>
    <property type="match status" value="1"/>
</dbReference>
<keyword evidence="16" id="KW-1185">Reference proteome</keyword>
<evidence type="ECO:0000256" key="7">
    <source>
        <dbReference type="ARBA" id="ARBA00022989"/>
    </source>
</evidence>
<keyword evidence="6" id="KW-0106">Calcium</keyword>
<proteinExistence type="predicted"/>
<dbReference type="PANTHER" id="PTHR24050">
    <property type="entry name" value="PA14 DOMAIN-CONTAINING PROTEIN"/>
    <property type="match status" value="1"/>
</dbReference>
<evidence type="ECO:0000256" key="10">
    <source>
        <dbReference type="ARBA" id="ARBA00023180"/>
    </source>
</evidence>
<sequence length="1262" mass="139075">MKWARQFYINSHICSLLEEFLWDLPCNRVNRCDHPPVPADAAVEITGVDESADIGALRARYQLQYWRHRYPIQSRVAFCRYGEYRRRECCYGWRYHGAECAPICEDGCNHGKCVGPNRCQCDKGYTGATCDRDFNECSTKPCSHRCVNGIGSFRCFCPTGHVLLEDKVTCHLDYRCHPDRCAYGCEQVGYNFRCLCPDGLKVSADGFHCEDIDECAEGLVKCPSDQRCRNTYGNYMCMCKEGFAFQLINRRLICKERNQCVAQGLVCDQNAYCDETGAIAKCVCNEGYVGDGQTCLVVDINECETGEYECHANATCINTPGSYQCQCKPGFVGDGQTCVPVDQTTCSDRPCFQGVRCFDIPIRGDIDLGSVTVIKRYQCGECPRGYEGDGETCADRNECEEGTFLCHRDAACVNTAGSYRCECKEGFAGDGRVCIPLDPRTCADGPCFPGVDCEDIPLQRILNSRNWRQLDIIKLFRCGPCPSGYQGDGENCQDIDECARRLDNCHADATCINTPGSYQCVCNPGFAGDGTLCVPIDPRVCADLPCFNGRVPCRDLALQDVLQTIDLANTALIKLFECGSCPEGYFGDGETCRDIDECALNLFECHQNATCINTEGGYQCLCDPGYVGDGKRCRQIDPTTCRDNPCFSGVVCTDIPLDRNNIDLDSTEVVKLYACGRCPPGYRGDGVNCVDIDECAEGLFSCNENATCVNVPGTYDCVCKDGFFGDGQTCIPLDPRTCADQPCFEGVECTEVNPNTLDWRSLPIIRLFACGDCPDGYAGDGETCKKLPPPIVVPKYVNLTVVVTDAVSVREPLISGAKVTVYVPDEKEGTRAYAAATTAFNGITKVAVPHNQSVLIGVEHDDFLSKSASYKAYLSTNNTLTLELYEFDELTEFLYRPKTSRALEFGDLLRLDIPKGGLQVPDGERVSIECRPLNITVIEAPSEGPELVAGILNEETGEIELTGLEVFGMTELKCLVRNRRGIRRPPRDLAPFTISMAVNDLAEDPEIPMQAWRYHEDKGYWVAEGDVAGVAGVASEDTEPVLEPRADITAAEAVDTTSRLMWQFNARNFGYAWWAFGRTWKDTSCVRVSACYDVACRFPVENALIELYGIDFRYTTSRKTGPDGTVCIPYKTGGRVLLKAPCINQQKEVPFASSMPPSSCNADTNQDVLAKKGDGLVGVCAEENFLFPYQPQDSCGDPGEVDGAIRFGNDFTHGNEVIYVCEDPASTLETNTRVCMKCGEWSGTEPTCFGMIESDFSSIFGR</sequence>
<dbReference type="CDD" id="cd00033">
    <property type="entry name" value="CCP"/>
    <property type="match status" value="1"/>
</dbReference>
<feature type="domain" description="EGF-like" evidence="13">
    <location>
        <begin position="256"/>
        <end position="296"/>
    </location>
</feature>
<comment type="caution">
    <text evidence="11">Lacks conserved residue(s) required for the propagation of feature annotation.</text>
</comment>
<dbReference type="InterPro" id="IPR052235">
    <property type="entry name" value="Nephronectin_domain"/>
</dbReference>
<dbReference type="SUPFAM" id="SSF57196">
    <property type="entry name" value="EGF/Laminin"/>
    <property type="match status" value="1"/>
</dbReference>
<evidence type="ECO:0000256" key="11">
    <source>
        <dbReference type="PROSITE-ProRule" id="PRU00076"/>
    </source>
</evidence>
<feature type="domain" description="EGF-like" evidence="13">
    <location>
        <begin position="395"/>
        <end position="435"/>
    </location>
</feature>
<dbReference type="PROSITE" id="PS50026">
    <property type="entry name" value="EGF_3"/>
    <property type="match status" value="8"/>
</dbReference>
<dbReference type="FunFam" id="2.10.25.10:FF:000202">
    <property type="entry name" value="Multiple epidermal growth factor-like domains 8"/>
    <property type="match status" value="1"/>
</dbReference>
<dbReference type="InterPro" id="IPR009030">
    <property type="entry name" value="Growth_fac_rcpt_cys_sf"/>
</dbReference>
<dbReference type="InterPro" id="IPR001881">
    <property type="entry name" value="EGF-like_Ca-bd_dom"/>
</dbReference>
<accession>A0A914B0S7</accession>
<keyword evidence="4" id="KW-0732">Signal</keyword>
<dbReference type="GO" id="GO:0005509">
    <property type="term" value="F:calcium ion binding"/>
    <property type="evidence" value="ECO:0007669"/>
    <property type="project" value="InterPro"/>
</dbReference>
<dbReference type="InterPro" id="IPR000742">
    <property type="entry name" value="EGF"/>
</dbReference>
<feature type="disulfide bond" evidence="12">
    <location>
        <begin position="1221"/>
        <end position="1248"/>
    </location>
</feature>
<dbReference type="PROSITE" id="PS01187">
    <property type="entry name" value="EGF_CA"/>
    <property type="match status" value="5"/>
</dbReference>
<dbReference type="GeneID" id="119738544"/>
<dbReference type="GO" id="GO:0048731">
    <property type="term" value="P:system development"/>
    <property type="evidence" value="ECO:0007669"/>
    <property type="project" value="UniProtKB-ARBA"/>
</dbReference>
<evidence type="ECO:0000256" key="4">
    <source>
        <dbReference type="ARBA" id="ARBA00022729"/>
    </source>
</evidence>
<keyword evidence="3" id="KW-0812">Transmembrane</keyword>
<dbReference type="SMART" id="SM00032">
    <property type="entry name" value="CCP"/>
    <property type="match status" value="1"/>
</dbReference>
<dbReference type="Gene3D" id="2.10.25.10">
    <property type="entry name" value="Laminin"/>
    <property type="match status" value="15"/>
</dbReference>
<reference evidence="15" key="1">
    <citation type="submission" date="2022-11" db="UniProtKB">
        <authorList>
            <consortium name="EnsemblMetazoa"/>
        </authorList>
    </citation>
    <scope>IDENTIFICATION</scope>
</reference>
<dbReference type="PROSITE" id="PS00022">
    <property type="entry name" value="EGF_1"/>
    <property type="match status" value="1"/>
</dbReference>
<dbReference type="InterPro" id="IPR000436">
    <property type="entry name" value="Sushi_SCR_CCP_dom"/>
</dbReference>
<dbReference type="SUPFAM" id="SSF57535">
    <property type="entry name" value="Complement control module/SCR domain"/>
    <property type="match status" value="1"/>
</dbReference>
<dbReference type="GO" id="GO:0048513">
    <property type="term" value="P:animal organ development"/>
    <property type="evidence" value="ECO:0007669"/>
    <property type="project" value="UniProtKB-ARBA"/>
</dbReference>
<evidence type="ECO:0000313" key="16">
    <source>
        <dbReference type="Proteomes" id="UP000887568"/>
    </source>
</evidence>
<protein>
    <submittedName>
        <fullName evidence="15">Uncharacterized protein</fullName>
    </submittedName>
</protein>
<feature type="domain" description="EGF-like" evidence="13">
    <location>
        <begin position="133"/>
        <end position="171"/>
    </location>
</feature>
<evidence type="ECO:0000313" key="15">
    <source>
        <dbReference type="EnsemblMetazoa" id="XP_038069379.1"/>
    </source>
</evidence>